<accession>X8CNL5</accession>
<organism evidence="1">
    <name type="scientific">Mycobacterium xenopi 4042</name>
    <dbReference type="NCBI Taxonomy" id="1299334"/>
    <lineage>
        <taxon>Bacteria</taxon>
        <taxon>Bacillati</taxon>
        <taxon>Actinomycetota</taxon>
        <taxon>Actinomycetes</taxon>
        <taxon>Mycobacteriales</taxon>
        <taxon>Mycobacteriaceae</taxon>
        <taxon>Mycobacterium</taxon>
    </lineage>
</organism>
<reference evidence="1" key="1">
    <citation type="submission" date="2014-01" db="EMBL/GenBank/DDBJ databases">
        <authorList>
            <person name="Brown-Elliot B."/>
            <person name="Wallace R."/>
            <person name="Lenaerts A."/>
            <person name="Ordway D."/>
            <person name="DeGroote M.A."/>
            <person name="Parker T."/>
            <person name="Sizemore C."/>
            <person name="Tallon L.J."/>
            <person name="Sadzewicz L.K."/>
            <person name="Sengamalay N."/>
            <person name="Fraser C.M."/>
            <person name="Hine E."/>
            <person name="Shefchek K.A."/>
            <person name="Das S.P."/>
            <person name="Tettelin H."/>
        </authorList>
    </citation>
    <scope>NUCLEOTIDE SEQUENCE [LARGE SCALE GENOMIC DNA]</scope>
    <source>
        <strain evidence="1">4042</strain>
    </source>
</reference>
<name>X8CNL5_MYCXE</name>
<comment type="caution">
    <text evidence="1">The sequence shown here is derived from an EMBL/GenBank/DDBJ whole genome shotgun (WGS) entry which is preliminary data.</text>
</comment>
<dbReference type="AlphaFoldDB" id="X8CNL5"/>
<sequence>MRPRTAKKLVDPDTVPVDLRRNKRVCPWSTSNCRALM</sequence>
<protein>
    <submittedName>
        <fullName evidence="1">Uncharacterized protein</fullName>
    </submittedName>
</protein>
<proteinExistence type="predicted"/>
<evidence type="ECO:0000313" key="1">
    <source>
        <dbReference type="EMBL" id="EUA56830.1"/>
    </source>
</evidence>
<dbReference type="EMBL" id="JAOB01000029">
    <property type="protein sequence ID" value="EUA56830.1"/>
    <property type="molecule type" value="Genomic_DNA"/>
</dbReference>
<gene>
    <name evidence="1" type="ORF">I553_8884</name>
</gene>